<feature type="transmembrane region" description="Helical" evidence="6">
    <location>
        <begin position="12"/>
        <end position="30"/>
    </location>
</feature>
<feature type="transmembrane region" description="Helical" evidence="6">
    <location>
        <begin position="50"/>
        <end position="76"/>
    </location>
</feature>
<comment type="similarity">
    <text evidence="6">Belongs to the TVP38/TMEM64 family.</text>
</comment>
<evidence type="ECO:0000259" key="7">
    <source>
        <dbReference type="Pfam" id="PF09335"/>
    </source>
</evidence>
<dbReference type="STRING" id="1579316.RC74_20990"/>
<feature type="transmembrane region" description="Helical" evidence="6">
    <location>
        <begin position="162"/>
        <end position="182"/>
    </location>
</feature>
<evidence type="ECO:0000256" key="5">
    <source>
        <dbReference type="ARBA" id="ARBA00023136"/>
    </source>
</evidence>
<dbReference type="RefSeq" id="WP_052274828.1">
    <property type="nucleotide sequence ID" value="NZ_CP014327.1"/>
</dbReference>
<keyword evidence="3 6" id="KW-0812">Transmembrane</keyword>
<evidence type="ECO:0000256" key="4">
    <source>
        <dbReference type="ARBA" id="ARBA00022989"/>
    </source>
</evidence>
<evidence type="ECO:0000313" key="9">
    <source>
        <dbReference type="Proteomes" id="UP000070371"/>
    </source>
</evidence>
<feature type="domain" description="VTT" evidence="7">
    <location>
        <begin position="69"/>
        <end position="185"/>
    </location>
</feature>
<sequence>MLSFKPIKTKPFAVAVFAALALVAVLLWFFGVPALPDAEEMTAWIKNLGVLGPLAIIGLMTLAVVASPIPSAPIAVAAGAAYGKMAGMIYVAIGAETGAVLAFLIARHLGQDAVERFLGKKAGKGLLGSQNALTFAVFFSRLLPFVSFDVMSYAAGLSRLHLWRFLLATFAGILPASFALAFIGAEAVEGNSKWIMSVILGLGLLTGVPLLLAFLRRRTALEDSEGTDE</sequence>
<reference evidence="8 9" key="1">
    <citation type="submission" date="2016-02" db="EMBL/GenBank/DDBJ databases">
        <title>Complete genome sequence of Halocynthiibacter arcticus PAMC 20958t from arctic marine sediment.</title>
        <authorList>
            <person name="Lee Y.M."/>
            <person name="Baek K."/>
            <person name="Lee H.K."/>
            <person name="Shin S.C."/>
        </authorList>
    </citation>
    <scope>NUCLEOTIDE SEQUENCE [LARGE SCALE GENOMIC DNA]</scope>
    <source>
        <strain evidence="8">PAMC 20958</strain>
    </source>
</reference>
<dbReference type="AlphaFoldDB" id="A0A126V524"/>
<feature type="transmembrane region" description="Helical" evidence="6">
    <location>
        <begin position="88"/>
        <end position="110"/>
    </location>
</feature>
<dbReference type="PANTHER" id="PTHR12677:SF59">
    <property type="entry name" value="GOLGI APPARATUS MEMBRANE PROTEIN TVP38-RELATED"/>
    <property type="match status" value="1"/>
</dbReference>
<keyword evidence="4 6" id="KW-1133">Transmembrane helix</keyword>
<dbReference type="Proteomes" id="UP000070371">
    <property type="component" value="Chromosome"/>
</dbReference>
<dbReference type="OrthoDB" id="9812980at2"/>
<dbReference type="Pfam" id="PF09335">
    <property type="entry name" value="VTT_dom"/>
    <property type="match status" value="1"/>
</dbReference>
<organism evidence="8 9">
    <name type="scientific">Falsihalocynthiibacter arcticus</name>
    <dbReference type="NCBI Taxonomy" id="1579316"/>
    <lineage>
        <taxon>Bacteria</taxon>
        <taxon>Pseudomonadati</taxon>
        <taxon>Pseudomonadota</taxon>
        <taxon>Alphaproteobacteria</taxon>
        <taxon>Rhodobacterales</taxon>
        <taxon>Roseobacteraceae</taxon>
        <taxon>Falsihalocynthiibacter</taxon>
    </lineage>
</organism>
<feature type="transmembrane region" description="Helical" evidence="6">
    <location>
        <begin position="194"/>
        <end position="215"/>
    </location>
</feature>
<gene>
    <name evidence="8" type="ORF">RC74_20990</name>
</gene>
<proteinExistence type="inferred from homology"/>
<keyword evidence="5 6" id="KW-0472">Membrane</keyword>
<dbReference type="EMBL" id="CP014327">
    <property type="protein sequence ID" value="AML53400.1"/>
    <property type="molecule type" value="Genomic_DNA"/>
</dbReference>
<evidence type="ECO:0000256" key="3">
    <source>
        <dbReference type="ARBA" id="ARBA00022692"/>
    </source>
</evidence>
<keyword evidence="2 6" id="KW-1003">Cell membrane</keyword>
<evidence type="ECO:0000256" key="2">
    <source>
        <dbReference type="ARBA" id="ARBA00022475"/>
    </source>
</evidence>
<name>A0A126V524_9RHOB</name>
<dbReference type="KEGG" id="hat:RC74_20990"/>
<feature type="transmembrane region" description="Helical" evidence="6">
    <location>
        <begin position="130"/>
        <end position="150"/>
    </location>
</feature>
<dbReference type="GO" id="GO:0005886">
    <property type="term" value="C:plasma membrane"/>
    <property type="evidence" value="ECO:0007669"/>
    <property type="project" value="UniProtKB-SubCell"/>
</dbReference>
<dbReference type="PANTHER" id="PTHR12677">
    <property type="entry name" value="GOLGI APPARATUS MEMBRANE PROTEIN TVP38-RELATED"/>
    <property type="match status" value="1"/>
</dbReference>
<dbReference type="InterPro" id="IPR032816">
    <property type="entry name" value="VTT_dom"/>
</dbReference>
<comment type="subcellular location">
    <subcellularLocation>
        <location evidence="1 6">Cell membrane</location>
        <topology evidence="1 6">Multi-pass membrane protein</topology>
    </subcellularLocation>
</comment>
<dbReference type="InterPro" id="IPR015414">
    <property type="entry name" value="TMEM64"/>
</dbReference>
<evidence type="ECO:0000256" key="6">
    <source>
        <dbReference type="RuleBase" id="RU366058"/>
    </source>
</evidence>
<accession>A0A126V524</accession>
<evidence type="ECO:0000256" key="1">
    <source>
        <dbReference type="ARBA" id="ARBA00004651"/>
    </source>
</evidence>
<keyword evidence="9" id="KW-1185">Reference proteome</keyword>
<evidence type="ECO:0000313" key="8">
    <source>
        <dbReference type="EMBL" id="AML53400.1"/>
    </source>
</evidence>
<protein>
    <recommendedName>
        <fullName evidence="6">TVP38/TMEM64 family membrane protein</fullName>
    </recommendedName>
</protein>